<evidence type="ECO:0000313" key="2">
    <source>
        <dbReference type="Proteomes" id="UP001552299"/>
    </source>
</evidence>
<sequence>MLRFDSDVGSTAGSKLGIDCRIVVRFDYATLRNRCWGSKLRAKAGRWCLKLRVKGGGPSLLLGRFLPSPPTAAATSSSGFSSQPPIQPSAARFLQPCYRSFLHSHQILKLITSQRRGIGYFNGASVFVQVLEGDIVYILSAVILVHDQNVLQLLRDQWSLNS</sequence>
<keyword evidence="2" id="KW-1185">Reference proteome</keyword>
<accession>A0ABD0U0I2</accession>
<dbReference type="EMBL" id="JANQDX010000018">
    <property type="protein sequence ID" value="KAL0905430.1"/>
    <property type="molecule type" value="Genomic_DNA"/>
</dbReference>
<comment type="caution">
    <text evidence="1">The sequence shown here is derived from an EMBL/GenBank/DDBJ whole genome shotgun (WGS) entry which is preliminary data.</text>
</comment>
<proteinExistence type="predicted"/>
<dbReference type="AlphaFoldDB" id="A0ABD0U0I2"/>
<organism evidence="1 2">
    <name type="scientific">Dendrobium thyrsiflorum</name>
    <name type="common">Pinecone-like raceme dendrobium</name>
    <name type="synonym">Orchid</name>
    <dbReference type="NCBI Taxonomy" id="117978"/>
    <lineage>
        <taxon>Eukaryota</taxon>
        <taxon>Viridiplantae</taxon>
        <taxon>Streptophyta</taxon>
        <taxon>Embryophyta</taxon>
        <taxon>Tracheophyta</taxon>
        <taxon>Spermatophyta</taxon>
        <taxon>Magnoliopsida</taxon>
        <taxon>Liliopsida</taxon>
        <taxon>Asparagales</taxon>
        <taxon>Orchidaceae</taxon>
        <taxon>Epidendroideae</taxon>
        <taxon>Malaxideae</taxon>
        <taxon>Dendrobiinae</taxon>
        <taxon>Dendrobium</taxon>
    </lineage>
</organism>
<evidence type="ECO:0000313" key="1">
    <source>
        <dbReference type="EMBL" id="KAL0905430.1"/>
    </source>
</evidence>
<dbReference type="Proteomes" id="UP001552299">
    <property type="component" value="Unassembled WGS sequence"/>
</dbReference>
<reference evidence="1 2" key="1">
    <citation type="journal article" date="2024" name="Plant Biotechnol. J.">
        <title>Dendrobium thyrsiflorum genome and its molecular insights into genes involved in important horticultural traits.</title>
        <authorList>
            <person name="Chen B."/>
            <person name="Wang J.Y."/>
            <person name="Zheng P.J."/>
            <person name="Li K.L."/>
            <person name="Liang Y.M."/>
            <person name="Chen X.F."/>
            <person name="Zhang C."/>
            <person name="Zhao X."/>
            <person name="He X."/>
            <person name="Zhang G.Q."/>
            <person name="Liu Z.J."/>
            <person name="Xu Q."/>
        </authorList>
    </citation>
    <scope>NUCLEOTIDE SEQUENCE [LARGE SCALE GENOMIC DNA]</scope>
    <source>
        <strain evidence="1">GZMU011</strain>
    </source>
</reference>
<protein>
    <submittedName>
        <fullName evidence="1">Uncharacterized protein</fullName>
    </submittedName>
</protein>
<gene>
    <name evidence="1" type="ORF">M5K25_023850</name>
</gene>
<name>A0ABD0U0I2_DENTH</name>